<dbReference type="PANTHER" id="PTHR31642">
    <property type="entry name" value="TRICHOTHECENE 3-O-ACETYLTRANSFERASE"/>
    <property type="match status" value="1"/>
</dbReference>
<dbReference type="InterPro" id="IPR050317">
    <property type="entry name" value="Plant_Fungal_Acyltransferase"/>
</dbReference>
<dbReference type="EMBL" id="AM428599">
    <property type="protein sequence ID" value="CAN80163.1"/>
    <property type="molecule type" value="Genomic_DNA"/>
</dbReference>
<dbReference type="AlphaFoldDB" id="A5AK39"/>
<dbReference type="Gene3D" id="3.30.559.10">
    <property type="entry name" value="Chloramphenicol acetyltransferase-like domain"/>
    <property type="match status" value="1"/>
</dbReference>
<comment type="similarity">
    <text evidence="1">Belongs to the plant acyltransferase family.</text>
</comment>
<evidence type="ECO:0000256" key="2">
    <source>
        <dbReference type="SAM" id="MobiDB-lite"/>
    </source>
</evidence>
<sequence length="463" mass="51286">MWAKRNQIHTRNSGQILVNQGALLTEPVEGHCSGKASDSGTDDDDILLSDRGLSFHHRCRNGFSSGSNSKKEEGGERGELRRRREVKLLAMDAEWQFNGGAPVVDIFRMGREEELPGVLKMAGEGGSSSTAATSVTMSRIEAVQTVMPAKSVTKEDSGWLVAGWIRESLGRALVEQPLLGGRLRRVGDSEGEFEIVSNDSGVRLMEARTSMALSEFLGLKDWEAVEADQLVFWKDIDEQNPQFYPLYYVQVTNFERGGYSIGISCSLLLADPLGMASFLKRWASIHNTLVSENDKSKLPIFYLLSLRRLNDAPSIHMISSNISRNRARAKIFNMAENMNSDEKICRTVASVCIEEAECHLGTKMASKYWLFLKKLSDGYCKDTKLASQRRKLCALSISGLSELRWDDSGVHEVAFFQGNRAIHVSFWIGSLINDGLVIIAPSSSDEGCSGMNVVVTTPEEEKI</sequence>
<evidence type="ECO:0000256" key="1">
    <source>
        <dbReference type="ARBA" id="ARBA00009861"/>
    </source>
</evidence>
<feature type="region of interest" description="Disordered" evidence="2">
    <location>
        <begin position="59"/>
        <end position="80"/>
    </location>
</feature>
<protein>
    <submittedName>
        <fullName evidence="3">Uncharacterized protein</fullName>
    </submittedName>
</protein>
<dbReference type="Pfam" id="PF02458">
    <property type="entry name" value="Transferase"/>
    <property type="match status" value="1"/>
</dbReference>
<dbReference type="PANTHER" id="PTHR31642:SF299">
    <property type="entry name" value="OS02G0653400 PROTEIN"/>
    <property type="match status" value="1"/>
</dbReference>
<organism evidence="3">
    <name type="scientific">Vitis vinifera</name>
    <name type="common">Grape</name>
    <dbReference type="NCBI Taxonomy" id="29760"/>
    <lineage>
        <taxon>Eukaryota</taxon>
        <taxon>Viridiplantae</taxon>
        <taxon>Streptophyta</taxon>
        <taxon>Embryophyta</taxon>
        <taxon>Tracheophyta</taxon>
        <taxon>Spermatophyta</taxon>
        <taxon>Magnoliopsida</taxon>
        <taxon>eudicotyledons</taxon>
        <taxon>Gunneridae</taxon>
        <taxon>Pentapetalae</taxon>
        <taxon>rosids</taxon>
        <taxon>Vitales</taxon>
        <taxon>Vitaceae</taxon>
        <taxon>Viteae</taxon>
        <taxon>Vitis</taxon>
    </lineage>
</organism>
<feature type="compositionally biased region" description="Basic and acidic residues" evidence="2">
    <location>
        <begin position="69"/>
        <end position="79"/>
    </location>
</feature>
<proteinExistence type="inferred from homology"/>
<reference evidence="3" key="1">
    <citation type="journal article" date="2007" name="PLoS ONE">
        <title>The first genome sequence of an elite grapevine cultivar (Pinot noir Vitis vinifera L.): coping with a highly heterozygous genome.</title>
        <authorList>
            <person name="Velasco R."/>
            <person name="Zharkikh A."/>
            <person name="Troggio M."/>
            <person name="Cartwright D.A."/>
            <person name="Cestaro A."/>
            <person name="Pruss D."/>
            <person name="Pindo M."/>
            <person name="FitzGerald L.M."/>
            <person name="Vezzulli S."/>
            <person name="Reid J."/>
            <person name="Malacarne G."/>
            <person name="Iliev D."/>
            <person name="Coppola G."/>
            <person name="Wardell B."/>
            <person name="Micheletti D."/>
            <person name="Macalma T."/>
            <person name="Facci M."/>
            <person name="Mitchell J.T."/>
            <person name="Perazzolli M."/>
            <person name="Eldredge G."/>
            <person name="Gatto P."/>
            <person name="Oyzerski R."/>
            <person name="Moretto M."/>
            <person name="Gutin N."/>
            <person name="Stefanini M."/>
            <person name="Chen Y."/>
            <person name="Segala C."/>
            <person name="Davenport C."/>
            <person name="Dematte L."/>
            <person name="Mraz A."/>
            <person name="Battilana J."/>
            <person name="Stormo K."/>
            <person name="Costa F."/>
            <person name="Tao Q."/>
            <person name="Si-Ammour A."/>
            <person name="Harkins T."/>
            <person name="Lackey A."/>
            <person name="Perbost C."/>
            <person name="Taillon B."/>
            <person name="Stella A."/>
            <person name="Solovyev V."/>
            <person name="Fawcett J.A."/>
            <person name="Sterck L."/>
            <person name="Vandepoele K."/>
            <person name="Grando S.M."/>
            <person name="Toppo S."/>
            <person name="Moser C."/>
            <person name="Lanchbury J."/>
            <person name="Bogden R."/>
            <person name="Skolnick M."/>
            <person name="Sgaramella V."/>
            <person name="Bhatnagar S.K."/>
            <person name="Fontana P."/>
            <person name="Gutin A."/>
            <person name="Van de Peer Y."/>
            <person name="Salamini F."/>
            <person name="Viola R."/>
        </authorList>
    </citation>
    <scope>NUCLEOTIDE SEQUENCE</scope>
</reference>
<name>A5AK39_VITVI</name>
<evidence type="ECO:0000313" key="3">
    <source>
        <dbReference type="EMBL" id="CAN80163.1"/>
    </source>
</evidence>
<accession>A5AK39</accession>
<gene>
    <name evidence="3" type="ORF">VITISV_034111</name>
</gene>
<dbReference type="InterPro" id="IPR023213">
    <property type="entry name" value="CAT-like_dom_sf"/>
</dbReference>